<gene>
    <name evidence="2" type="ORF">PTSG_03066</name>
</gene>
<dbReference type="PANTHER" id="PTHR48081:SF33">
    <property type="entry name" value="KYNURENINE FORMAMIDASE"/>
    <property type="match status" value="1"/>
</dbReference>
<dbReference type="KEGG" id="sre:PTSG_03066"/>
<accession>F2U456</accession>
<dbReference type="InterPro" id="IPR029058">
    <property type="entry name" value="AB_hydrolase_fold"/>
</dbReference>
<dbReference type="InParanoid" id="F2U456"/>
<protein>
    <submittedName>
        <fullName evidence="2">Uncharacterized protein</fullName>
    </submittedName>
</protein>
<evidence type="ECO:0000313" key="3">
    <source>
        <dbReference type="Proteomes" id="UP000007799"/>
    </source>
</evidence>
<dbReference type="InterPro" id="IPR050300">
    <property type="entry name" value="GDXG_lipolytic_enzyme"/>
</dbReference>
<dbReference type="SUPFAM" id="SSF53474">
    <property type="entry name" value="alpha/beta-Hydrolases"/>
    <property type="match status" value="1"/>
</dbReference>
<organism evidence="3">
    <name type="scientific">Salpingoeca rosetta (strain ATCC 50818 / BSB-021)</name>
    <dbReference type="NCBI Taxonomy" id="946362"/>
    <lineage>
        <taxon>Eukaryota</taxon>
        <taxon>Choanoflagellata</taxon>
        <taxon>Craspedida</taxon>
        <taxon>Salpingoecidae</taxon>
        <taxon>Salpingoeca</taxon>
    </lineage>
</organism>
<dbReference type="RefSeq" id="XP_004995658.1">
    <property type="nucleotide sequence ID" value="XM_004995601.1"/>
</dbReference>
<dbReference type="OrthoDB" id="433474at2759"/>
<dbReference type="PANTHER" id="PTHR48081">
    <property type="entry name" value="AB HYDROLASE SUPERFAMILY PROTEIN C4A8.06C"/>
    <property type="match status" value="1"/>
</dbReference>
<name>F2U456_SALR5</name>
<reference evidence="2" key="1">
    <citation type="submission" date="2009-08" db="EMBL/GenBank/DDBJ databases">
        <title>Annotation of Salpingoeca rosetta.</title>
        <authorList>
            <consortium name="The Broad Institute Genome Sequencing Platform"/>
            <person name="Russ C."/>
            <person name="Cuomo C."/>
            <person name="Burger G."/>
            <person name="Gray M.W."/>
            <person name="Holland P.W.H."/>
            <person name="King N."/>
            <person name="Lang F.B.F."/>
            <person name="Roger A.J."/>
            <person name="Ruiz-Trillo I."/>
            <person name="Young S.K."/>
            <person name="Zeng Q."/>
            <person name="Gargeya S."/>
            <person name="Alvarado L."/>
            <person name="Berlin A."/>
            <person name="Chapman S.B."/>
            <person name="Chen Z."/>
            <person name="Freedman E."/>
            <person name="Gellesch M."/>
            <person name="Goldberg J."/>
            <person name="Griggs A."/>
            <person name="Gujja S."/>
            <person name="Heilman E."/>
            <person name="Heiman D."/>
            <person name="Howarth C."/>
            <person name="Mehta T."/>
            <person name="Neiman D."/>
            <person name="Pearson M."/>
            <person name="Roberts A."/>
            <person name="Saif S."/>
            <person name="Shea T."/>
            <person name="Shenoy N."/>
            <person name="Sisk P."/>
            <person name="Stolte C."/>
            <person name="Sykes S."/>
            <person name="White J."/>
            <person name="Yandava C."/>
            <person name="Haas B."/>
            <person name="Nusbaum C."/>
            <person name="Birren B."/>
        </authorList>
    </citation>
    <scope>NUCLEOTIDE SEQUENCE [LARGE SCALE GENOMIC DNA]</scope>
    <source>
        <strain evidence="2">ATCC 50818</strain>
    </source>
</reference>
<keyword evidence="3" id="KW-1185">Reference proteome</keyword>
<evidence type="ECO:0000256" key="1">
    <source>
        <dbReference type="ARBA" id="ARBA00022801"/>
    </source>
</evidence>
<sequence>MMASSMLAASTLAGGVVGVACAWFGFVVWLQWRRQAHPPGKKGMLEVAKVICNPRRVARISLALAQQLALLQHWRLWLQWTLFYRQPHSVHIQKELLPDGCLSTVDHYFVPGCRTTASVLFLYGSGWDAGDKAMYALLGKYFAQQQHFDVLIPSYNTYPHGCIRVMLKSVLEILLWHHQSLNQPMHVVAHSAGAHIIHTLILHIELELLHRQQLPSCCSNDPMRPQYLHPYSTDQLLCAGLQLRSVTGLSGPYDIDDHFEHERSRGVEWASVMWRVMGGHQHFPRFSPVKLARHITTLTHTVAAVGDVDHSKGSGSDNTNHRQPLPPQQQQQVLLWFLPHIRWTLVHGDKDYVVPLTSTQRLARALLPLAGPQKVALHVVDSDHIEIMLALHDGSSVHCMQRVREIVSRAHAAPHT</sequence>
<evidence type="ECO:0000313" key="2">
    <source>
        <dbReference type="EMBL" id="EGD82422.1"/>
    </source>
</evidence>
<dbReference type="GO" id="GO:0004061">
    <property type="term" value="F:arylformamidase activity"/>
    <property type="evidence" value="ECO:0007669"/>
    <property type="project" value="TreeGrafter"/>
</dbReference>
<dbReference type="GeneID" id="16076242"/>
<dbReference type="eggNOG" id="KOG1516">
    <property type="taxonomic scope" value="Eukaryota"/>
</dbReference>
<keyword evidence="1" id="KW-0378">Hydrolase</keyword>
<dbReference type="EMBL" id="GL832961">
    <property type="protein sequence ID" value="EGD82422.1"/>
    <property type="molecule type" value="Genomic_DNA"/>
</dbReference>
<dbReference type="STRING" id="946362.F2U456"/>
<proteinExistence type="predicted"/>
<dbReference type="AlphaFoldDB" id="F2U456"/>
<dbReference type="Gene3D" id="3.40.50.1820">
    <property type="entry name" value="alpha/beta hydrolase"/>
    <property type="match status" value="1"/>
</dbReference>
<dbReference type="Proteomes" id="UP000007799">
    <property type="component" value="Unassembled WGS sequence"/>
</dbReference>